<reference evidence="4 5" key="1">
    <citation type="submission" date="2016-02" db="EMBL/GenBank/DDBJ databases">
        <title>Draft Genome for Tepidibacillus decaturensis nov. sp. Strain Z9, an Anaerobic, Moderately Thermophilic and Heterotrophic Bacterium from Deep Subsurface of the Illinois Basin, USA.</title>
        <authorList>
            <person name="Dong Y."/>
            <person name="Chang J.Y."/>
            <person name="Sanford R."/>
            <person name="Fouke B.W."/>
        </authorList>
    </citation>
    <scope>NUCLEOTIDE SEQUENCE [LARGE SCALE GENOMIC DNA]</scope>
    <source>
        <strain evidence="4 5">Z9</strain>
    </source>
</reference>
<keyword evidence="3" id="KW-0732">Signal</keyword>
<dbReference type="PROSITE" id="PS51257">
    <property type="entry name" value="PROKAR_LIPOPROTEIN"/>
    <property type="match status" value="1"/>
</dbReference>
<name>A0A135L7E0_9BACI</name>
<evidence type="ECO:0000256" key="1">
    <source>
        <dbReference type="SAM" id="Coils"/>
    </source>
</evidence>
<dbReference type="AlphaFoldDB" id="A0A135L7E0"/>
<evidence type="ECO:0008006" key="6">
    <source>
        <dbReference type="Google" id="ProtNLM"/>
    </source>
</evidence>
<keyword evidence="5" id="KW-1185">Reference proteome</keyword>
<feature type="coiled-coil region" evidence="1">
    <location>
        <begin position="352"/>
        <end position="387"/>
    </location>
</feature>
<evidence type="ECO:0000313" key="5">
    <source>
        <dbReference type="Proteomes" id="UP000070352"/>
    </source>
</evidence>
<accession>A0A135L7E0</accession>
<feature type="signal peptide" evidence="3">
    <location>
        <begin position="1"/>
        <end position="21"/>
    </location>
</feature>
<comment type="caution">
    <text evidence="4">The sequence shown here is derived from an EMBL/GenBank/DDBJ whole genome shotgun (WGS) entry which is preliminary data.</text>
</comment>
<evidence type="ECO:0000313" key="4">
    <source>
        <dbReference type="EMBL" id="KXG44723.1"/>
    </source>
</evidence>
<dbReference type="EMBL" id="LSKU01000001">
    <property type="protein sequence ID" value="KXG44723.1"/>
    <property type="molecule type" value="Genomic_DNA"/>
</dbReference>
<organism evidence="4 5">
    <name type="scientific">Tepidibacillus decaturensis</name>
    <dbReference type="NCBI Taxonomy" id="1413211"/>
    <lineage>
        <taxon>Bacteria</taxon>
        <taxon>Bacillati</taxon>
        <taxon>Bacillota</taxon>
        <taxon>Bacilli</taxon>
        <taxon>Bacillales</taxon>
        <taxon>Bacillaceae</taxon>
        <taxon>Tepidibacillus</taxon>
    </lineage>
</organism>
<evidence type="ECO:0000256" key="3">
    <source>
        <dbReference type="SAM" id="SignalP"/>
    </source>
</evidence>
<dbReference type="OrthoDB" id="2111131at2"/>
<dbReference type="STRING" id="1413211.U473_12335"/>
<dbReference type="Proteomes" id="UP000070352">
    <property type="component" value="Unassembled WGS sequence"/>
</dbReference>
<proteinExistence type="predicted"/>
<protein>
    <recommendedName>
        <fullName evidence="6">Lipoprotein</fullName>
    </recommendedName>
</protein>
<gene>
    <name evidence="4" type="ORF">U473_12335</name>
</gene>
<evidence type="ECO:0000256" key="2">
    <source>
        <dbReference type="SAM" id="MobiDB-lite"/>
    </source>
</evidence>
<sequence>MKKKLHIAVLTGIIAASGVLAGCSTTETSQKNIEPQQTNQTETQKEENKEVSVSTIYKEAVDELAKAKEGQTVDYQKVIDLYTKELQPLVQKRDAEFNESADQQIMAALEAGKNNSMDGVVVKQIFDKLMQKNFFFTIRHEFTEVAENWDNKDKVKEEMKEAKEFYAILKSTVEKRDAAYQTQLVAKIDAGFAEMDKAIEAGDQLGFQLGKQVVDKTLMKTFYLATGALPNGYASKIAAQEDEKEAKAEQAEGWAFYQALNGYLVKNAKEEAEFIQSQFDLATDVKAIDPNAINNAFVKGFAMVALKEYEESQENWGKDKAVITALEGALFIDMIDTDLQRILGEEAYNTLNEQAQKHLEATKAQKQEEAKNILTEIEKSLNTAIEKASK</sequence>
<dbReference type="RefSeq" id="WP_068726791.1">
    <property type="nucleotide sequence ID" value="NZ_LSKU01000001.1"/>
</dbReference>
<keyword evidence="1" id="KW-0175">Coiled coil</keyword>
<feature type="region of interest" description="Disordered" evidence="2">
    <location>
        <begin position="28"/>
        <end position="47"/>
    </location>
</feature>
<feature type="chain" id="PRO_5038706455" description="Lipoprotein" evidence="3">
    <location>
        <begin position="22"/>
        <end position="390"/>
    </location>
</feature>